<feature type="signal peptide" evidence="1">
    <location>
        <begin position="1"/>
        <end position="23"/>
    </location>
</feature>
<evidence type="ECO:0000256" key="1">
    <source>
        <dbReference type="SAM" id="SignalP"/>
    </source>
</evidence>
<accession>A0ABQ1JPP4</accession>
<dbReference type="RefSeq" id="WP_084392263.1">
    <property type="nucleotide sequence ID" value="NZ_BMKF01000002.1"/>
</dbReference>
<keyword evidence="3" id="KW-1185">Reference proteome</keyword>
<dbReference type="Proteomes" id="UP000628854">
    <property type="component" value="Unassembled WGS sequence"/>
</dbReference>
<evidence type="ECO:0000313" key="3">
    <source>
        <dbReference type="Proteomes" id="UP000628854"/>
    </source>
</evidence>
<proteinExistence type="predicted"/>
<organism evidence="2 3">
    <name type="scientific">Henriciella pelagia</name>
    <dbReference type="NCBI Taxonomy" id="1977912"/>
    <lineage>
        <taxon>Bacteria</taxon>
        <taxon>Pseudomonadati</taxon>
        <taxon>Pseudomonadota</taxon>
        <taxon>Alphaproteobacteria</taxon>
        <taxon>Hyphomonadales</taxon>
        <taxon>Hyphomonadaceae</taxon>
        <taxon>Henriciella</taxon>
    </lineage>
</organism>
<keyword evidence="1" id="KW-0732">Signal</keyword>
<reference evidence="3" key="1">
    <citation type="journal article" date="2019" name="Int. J. Syst. Evol. Microbiol.">
        <title>The Global Catalogue of Microorganisms (GCM) 10K type strain sequencing project: providing services to taxonomists for standard genome sequencing and annotation.</title>
        <authorList>
            <consortium name="The Broad Institute Genomics Platform"/>
            <consortium name="The Broad Institute Genome Sequencing Center for Infectious Disease"/>
            <person name="Wu L."/>
            <person name="Ma J."/>
        </authorList>
    </citation>
    <scope>NUCLEOTIDE SEQUENCE [LARGE SCALE GENOMIC DNA]</scope>
    <source>
        <strain evidence="3">CGMCC 1.15928</strain>
    </source>
</reference>
<comment type="caution">
    <text evidence="2">The sequence shown here is derived from an EMBL/GenBank/DDBJ whole genome shotgun (WGS) entry which is preliminary data.</text>
</comment>
<sequence length="466" mass="53100">MKLTSKLLVSVVALSALPIVAHADGDKSWTGQAVGDRYTSSGSETGERVLTDAEIRDIISRSGASGPADVRYMGGSETAIETNLCCENVEERVTEQTEVEETTTYFDAVTRREITQPVERTLIQPIERRIVRGRTEEVTEPTRYEEERLPVIIEQDDVPAIVENVTEDVTVENVEEATETYYDVITRREITQPVERTTVVPVQRRITRPRTETVTAETRYETVRAPVRIEEQPVPAIVENITEQVNEVTRDEVTETYVDAVTRRDVYQPVVKTMVQPIERRILRGTTETVTNPTRYEEERLPVRVETSPAPQVVEEIIPQVTERTVLEVEDVYIDQVTRNVIQPVVITTIQPVERRVLRAQTERVTAPTRYEEERLPVRVEADPIPETQINYIPQVSTQSREEVTESYFEAVTQRNVIQPVVRKIIQPVEYRRVRAQTERVTAPTRYETQRASLVVLNVGGGCNCN</sequence>
<dbReference type="EMBL" id="BMKF01000002">
    <property type="protein sequence ID" value="GGB71684.1"/>
    <property type="molecule type" value="Genomic_DNA"/>
</dbReference>
<feature type="chain" id="PRO_5047204793" description="DUF2382 domain-containing protein" evidence="1">
    <location>
        <begin position="24"/>
        <end position="466"/>
    </location>
</feature>
<evidence type="ECO:0000313" key="2">
    <source>
        <dbReference type="EMBL" id="GGB71684.1"/>
    </source>
</evidence>
<protein>
    <recommendedName>
        <fullName evidence="4">DUF2382 domain-containing protein</fullName>
    </recommendedName>
</protein>
<name>A0ABQ1JPP4_9PROT</name>
<evidence type="ECO:0008006" key="4">
    <source>
        <dbReference type="Google" id="ProtNLM"/>
    </source>
</evidence>
<gene>
    <name evidence="2" type="ORF">GCM10011503_20460</name>
</gene>